<organism evidence="1 2">
    <name type="scientific">Photobacterium carnosum</name>
    <dbReference type="NCBI Taxonomy" id="2023717"/>
    <lineage>
        <taxon>Bacteria</taxon>
        <taxon>Pseudomonadati</taxon>
        <taxon>Pseudomonadota</taxon>
        <taxon>Gammaproteobacteria</taxon>
        <taxon>Vibrionales</taxon>
        <taxon>Vibrionaceae</taxon>
        <taxon>Photobacterium</taxon>
    </lineage>
</organism>
<dbReference type="Pfam" id="PF06185">
    <property type="entry name" value="YecM"/>
    <property type="match status" value="1"/>
</dbReference>
<sequence length="202" mass="22499">MKKLKQLGLHPEQMLADLPAFMNRIICLADEIGISLSSYAADHIALRVNSQDIALELHQAWLAYGTEWSQAIINGRPIVVIGFDKPLQVGEWTIEALELPYPNGKTYPQQGWEHVEFVIPGNAMSLEQLEQSISSIFPALNWQQLADQGIKVKASSPAGEHERLPNPTYAFKKGNICIKLHSHSLAAVITSEQQDKHVNNNN</sequence>
<dbReference type="AlphaFoldDB" id="A0A2N4UXL0"/>
<evidence type="ECO:0008006" key="3">
    <source>
        <dbReference type="Google" id="ProtNLM"/>
    </source>
</evidence>
<comment type="caution">
    <text evidence="1">The sequence shown here is derived from an EMBL/GenBank/DDBJ whole genome shotgun (WGS) entry which is preliminary data.</text>
</comment>
<dbReference type="EMBL" id="NPIB01000001">
    <property type="protein sequence ID" value="PLC59719.1"/>
    <property type="molecule type" value="Genomic_DNA"/>
</dbReference>
<protein>
    <recommendedName>
        <fullName evidence="3">VOC family protein</fullName>
    </recommendedName>
</protein>
<evidence type="ECO:0000313" key="1">
    <source>
        <dbReference type="EMBL" id="PLC59719.1"/>
    </source>
</evidence>
<dbReference type="PANTHER" id="PTHR37519:SF1">
    <property type="entry name" value="DIHYDROXYBIPHENYL DIOXYGENASE DOMAIN-CONTAINING PROTEIN"/>
    <property type="match status" value="1"/>
</dbReference>
<dbReference type="SUPFAM" id="SSF54593">
    <property type="entry name" value="Glyoxalase/Bleomycin resistance protein/Dihydroxybiphenyl dioxygenase"/>
    <property type="match status" value="1"/>
</dbReference>
<proteinExistence type="predicted"/>
<dbReference type="InterPro" id="IPR029068">
    <property type="entry name" value="Glyas_Bleomycin-R_OHBP_Dase"/>
</dbReference>
<name>A0A2N4UXL0_9GAMM</name>
<dbReference type="Gene3D" id="3.10.180.10">
    <property type="entry name" value="2,3-Dihydroxybiphenyl 1,2-Dioxygenase, domain 1"/>
    <property type="match status" value="1"/>
</dbReference>
<keyword evidence="2" id="KW-1185">Reference proteome</keyword>
<dbReference type="Proteomes" id="UP000234420">
    <property type="component" value="Unassembled WGS sequence"/>
</dbReference>
<dbReference type="GO" id="GO:0005829">
    <property type="term" value="C:cytosol"/>
    <property type="evidence" value="ECO:0007669"/>
    <property type="project" value="TreeGrafter"/>
</dbReference>
<accession>A0A2N4UXL0</accession>
<reference evidence="1 2" key="1">
    <citation type="journal article" date="2018" name="Syst. Appl. Microbiol.">
        <title>Photobacterium carnosum sp. nov., isolated from spoiled modified atmosphere packaged poultry meat.</title>
        <authorList>
            <person name="Hilgarth M."/>
            <person name="Fuertes S."/>
            <person name="Ehrmann M."/>
            <person name="Vogel R.F."/>
        </authorList>
    </citation>
    <scope>NUCLEOTIDE SEQUENCE [LARGE SCALE GENOMIC DNA]</scope>
    <source>
        <strain evidence="1 2">TMW 2.2021</strain>
    </source>
</reference>
<gene>
    <name evidence="1" type="ORF">CIK00_01540</name>
</gene>
<evidence type="ECO:0000313" key="2">
    <source>
        <dbReference type="Proteomes" id="UP000234420"/>
    </source>
</evidence>
<dbReference type="PANTHER" id="PTHR37519">
    <property type="match status" value="1"/>
</dbReference>
<dbReference type="InterPro" id="IPR010393">
    <property type="entry name" value="DUF991_YecM-like"/>
</dbReference>
<dbReference type="RefSeq" id="WP_101767164.1">
    <property type="nucleotide sequence ID" value="NZ_BPPU01000001.1"/>
</dbReference>
<dbReference type="NCBIfam" id="NF008683">
    <property type="entry name" value="PRK11700.1-6"/>
    <property type="match status" value="1"/>
</dbReference>